<sequence length="318" mass="35085">GPQAHRGLEPGNGVEDRLQGLEVRLYQLGDAGVLDLYRHGPPVQQRRAVDLGDGGCGDGLALEMGEDLVHGSPELADDNLLDNARRLRGHAILQRRQLLGVRGGEEVRAGGGELSRLYKRPAQRLRRVEQHPRPPLVRQMPVRLSDGRGQPPLPLPERRVRQVQVRGQRPEHERPRRQGPSRRRAPAGPLAGGQPRARPEKPLRPREVAEAKGCGGVRHAGGHSLAPPGRRAPGGPREHLPGPERRLPPRPQRHVLPPVTVGEYTRGVRAARRTGRRPRLEGRPNRPRARRVERSPPALLCFAPDPVGVRPTRPRGPV</sequence>
<proteinExistence type="predicted"/>
<accession>A0A6J4SI64</accession>
<feature type="compositionally biased region" description="Basic and acidic residues" evidence="1">
    <location>
        <begin position="278"/>
        <end position="294"/>
    </location>
</feature>
<feature type="compositionally biased region" description="Low complexity" evidence="1">
    <location>
        <begin position="226"/>
        <end position="235"/>
    </location>
</feature>
<gene>
    <name evidence="2" type="ORF">AVDCRST_MAG05-2331</name>
</gene>
<dbReference type="AlphaFoldDB" id="A0A6J4SI64"/>
<evidence type="ECO:0000256" key="1">
    <source>
        <dbReference type="SAM" id="MobiDB-lite"/>
    </source>
</evidence>
<feature type="region of interest" description="Disordered" evidence="1">
    <location>
        <begin position="121"/>
        <end position="318"/>
    </location>
</feature>
<evidence type="ECO:0000313" key="2">
    <source>
        <dbReference type="EMBL" id="CAA9499154.1"/>
    </source>
</evidence>
<organism evidence="2">
    <name type="scientific">uncultured Rubrobacteraceae bacterium</name>
    <dbReference type="NCBI Taxonomy" id="349277"/>
    <lineage>
        <taxon>Bacteria</taxon>
        <taxon>Bacillati</taxon>
        <taxon>Actinomycetota</taxon>
        <taxon>Rubrobacteria</taxon>
        <taxon>Rubrobacterales</taxon>
        <taxon>Rubrobacteraceae</taxon>
        <taxon>environmental samples</taxon>
    </lineage>
</organism>
<name>A0A6J4SI64_9ACTN</name>
<feature type="compositionally biased region" description="Low complexity" evidence="1">
    <location>
        <begin position="186"/>
        <end position="196"/>
    </location>
</feature>
<reference evidence="2" key="1">
    <citation type="submission" date="2020-02" db="EMBL/GenBank/DDBJ databases">
        <authorList>
            <person name="Meier V. D."/>
        </authorList>
    </citation>
    <scope>NUCLEOTIDE SEQUENCE</scope>
    <source>
        <strain evidence="2">AVDCRST_MAG05</strain>
    </source>
</reference>
<feature type="non-terminal residue" evidence="2">
    <location>
        <position position="318"/>
    </location>
</feature>
<protein>
    <submittedName>
        <fullName evidence="2">Uncharacterized protein</fullName>
    </submittedName>
</protein>
<dbReference type="EMBL" id="CADCVM010000248">
    <property type="protein sequence ID" value="CAA9499154.1"/>
    <property type="molecule type" value="Genomic_DNA"/>
</dbReference>
<feature type="compositionally biased region" description="Basic and acidic residues" evidence="1">
    <location>
        <begin position="197"/>
        <end position="210"/>
    </location>
</feature>
<feature type="compositionally biased region" description="Basic and acidic residues" evidence="1">
    <location>
        <begin position="236"/>
        <end position="247"/>
    </location>
</feature>
<feature type="non-terminal residue" evidence="2">
    <location>
        <position position="1"/>
    </location>
</feature>